<evidence type="ECO:0000313" key="2">
    <source>
        <dbReference type="Proteomes" id="UP000002533"/>
    </source>
</evidence>
<dbReference type="KEGG" id="ava:Ava_B0096"/>
<dbReference type="GeneID" id="58727000"/>
<protein>
    <submittedName>
        <fullName evidence="1">Uncharacterized protein</fullName>
    </submittedName>
</protein>
<accession>Q3M2H8</accession>
<proteinExistence type="predicted"/>
<dbReference type="EMBL" id="CP000119">
    <property type="protein sequence ID" value="ABA24808.1"/>
    <property type="molecule type" value="Genomic_DNA"/>
</dbReference>
<name>Q3M2H8_TRIV2</name>
<sequence>MFFADMSSFWFWERDSVEYEIFKKYERALVTIGVNFSLEQVSEALEGCTCGLEDAFRSTIDYALWLQKNEKQVYPNAILIRALQEQWKPMAWSDDYLELPSLESPGQRWWNAAAKLWGYDLRNQLVADVFYDDGTEFIKFTNGKEITLETAWRWEWERVLEYATN</sequence>
<geneLocation type="plasmid" evidence="2">
    <name>pAnaA</name>
</geneLocation>
<dbReference type="AlphaFoldDB" id="Q3M2H8"/>
<evidence type="ECO:0000313" key="1">
    <source>
        <dbReference type="EMBL" id="ABA24808.1"/>
    </source>
</evidence>
<reference evidence="2" key="1">
    <citation type="journal article" date="2014" name="Stand. Genomic Sci.">
        <title>Complete genome sequence of Anabaena variabilis ATCC 29413.</title>
        <authorList>
            <person name="Thiel T."/>
            <person name="Pratte B.S."/>
            <person name="Zhong J."/>
            <person name="Goodwin L."/>
            <person name="Copeland A."/>
            <person name="Lucas S."/>
            <person name="Han C."/>
            <person name="Pitluck S."/>
            <person name="Land M.L."/>
            <person name="Kyrpides N.C."/>
            <person name="Woyke T."/>
        </authorList>
    </citation>
    <scope>NUCLEOTIDE SEQUENCE [LARGE SCALE GENOMIC DNA]</scope>
    <source>
        <strain evidence="2">ATCC 29413 / PCC 7937</strain>
    </source>
</reference>
<dbReference type="RefSeq" id="WP_011316391.1">
    <property type="nucleotide sequence ID" value="NC_007410.1"/>
</dbReference>
<gene>
    <name evidence="1" type="ordered locus">Ava_B0096</name>
</gene>
<dbReference type="Proteomes" id="UP000002533">
    <property type="component" value="Plasmid pAnaA"/>
</dbReference>
<organism evidence="1 2">
    <name type="scientific">Trichormus variabilis (strain ATCC 29413 / PCC 7937)</name>
    <name type="common">Anabaena variabilis</name>
    <dbReference type="NCBI Taxonomy" id="240292"/>
    <lineage>
        <taxon>Bacteria</taxon>
        <taxon>Bacillati</taxon>
        <taxon>Cyanobacteriota</taxon>
        <taxon>Cyanophyceae</taxon>
        <taxon>Nostocales</taxon>
        <taxon>Nostocaceae</taxon>
        <taxon>Trichormus</taxon>
    </lineage>
</organism>
<keyword evidence="1" id="KW-0614">Plasmid</keyword>
<dbReference type="HOGENOM" id="CLU_1607459_0_0_3"/>